<dbReference type="InterPro" id="IPR043502">
    <property type="entry name" value="DNA/RNA_pol_sf"/>
</dbReference>
<dbReference type="AlphaFoldDB" id="A0A9P0QHJ1"/>
<feature type="domain" description="Reverse transcriptase" evidence="1">
    <location>
        <begin position="105"/>
        <end position="376"/>
    </location>
</feature>
<dbReference type="GO" id="GO:0071897">
    <property type="term" value="P:DNA biosynthetic process"/>
    <property type="evidence" value="ECO:0007669"/>
    <property type="project" value="UniProtKB-ARBA"/>
</dbReference>
<dbReference type="OrthoDB" id="6922636at2759"/>
<dbReference type="PROSITE" id="PS50878">
    <property type="entry name" value="RT_POL"/>
    <property type="match status" value="1"/>
</dbReference>
<dbReference type="Proteomes" id="UP001152888">
    <property type="component" value="Unassembled WGS sequence"/>
</dbReference>
<protein>
    <recommendedName>
        <fullName evidence="1">Reverse transcriptase domain-containing protein</fullName>
    </recommendedName>
</protein>
<reference evidence="2" key="1">
    <citation type="submission" date="2022-03" db="EMBL/GenBank/DDBJ databases">
        <authorList>
            <person name="Sayadi A."/>
        </authorList>
    </citation>
    <scope>NUCLEOTIDE SEQUENCE</scope>
</reference>
<keyword evidence="3" id="KW-1185">Reference proteome</keyword>
<sequence>MSRLIRGPYHVYIENNEPNFSEASAEWVQEFHCKLAPNYVSNNIQRRISTWTNHELMQPFTLIELQRVFKQNNNTSPGKDQIHYSMLYQLPTTTKQSLLDIFNQIYCGNAEIPKDWYDYIIIPILKPGKPEHHQDSYRPIALASCVLKTYGRLIKNRLEFYLEKNQLPPSSQYRFRKGRSTQDLLIQLTTDIQIGFSNNTHTSVIFLDVMGAYDNVDLNILYSKIINIGLPKELANHLLLPYSNRNIFIRASEQTIGPRSTSKGLAQGSILSPILYIIYSYDFERAFNSRDAKIYQFADDCAINMQNKNLSQPMELLETATSIAHEWFENNGSSIAYSKSCVCTFTRSRLSPSNIITLDGQNISYKTSVKYLGAILDKKLNWKEHITYILKRSQNAFNILKSFPHRKWGADPAVCLTFYRTLVRSILDYGSILYGNASRIHLQK</sequence>
<name>A0A9P0QHJ1_ACAOB</name>
<dbReference type="PANTHER" id="PTHR36688:SF1">
    <property type="entry name" value="ENDONUCLEASE_EXONUCLEASE_PHOSPHATASE DOMAIN-CONTAINING PROTEIN"/>
    <property type="match status" value="1"/>
</dbReference>
<dbReference type="CDD" id="cd01650">
    <property type="entry name" value="RT_nLTR_like"/>
    <property type="match status" value="1"/>
</dbReference>
<dbReference type="EMBL" id="CAKOFQ010010983">
    <property type="protein sequence ID" value="CAH2020342.1"/>
    <property type="molecule type" value="Genomic_DNA"/>
</dbReference>
<evidence type="ECO:0000259" key="1">
    <source>
        <dbReference type="PROSITE" id="PS50878"/>
    </source>
</evidence>
<accession>A0A9P0QHJ1</accession>
<organism evidence="2 3">
    <name type="scientific">Acanthoscelides obtectus</name>
    <name type="common">Bean weevil</name>
    <name type="synonym">Bruchus obtectus</name>
    <dbReference type="NCBI Taxonomy" id="200917"/>
    <lineage>
        <taxon>Eukaryota</taxon>
        <taxon>Metazoa</taxon>
        <taxon>Ecdysozoa</taxon>
        <taxon>Arthropoda</taxon>
        <taxon>Hexapoda</taxon>
        <taxon>Insecta</taxon>
        <taxon>Pterygota</taxon>
        <taxon>Neoptera</taxon>
        <taxon>Endopterygota</taxon>
        <taxon>Coleoptera</taxon>
        <taxon>Polyphaga</taxon>
        <taxon>Cucujiformia</taxon>
        <taxon>Chrysomeloidea</taxon>
        <taxon>Chrysomelidae</taxon>
        <taxon>Bruchinae</taxon>
        <taxon>Bruchini</taxon>
        <taxon>Acanthoscelides</taxon>
    </lineage>
</organism>
<dbReference type="SUPFAM" id="SSF56672">
    <property type="entry name" value="DNA/RNA polymerases"/>
    <property type="match status" value="1"/>
</dbReference>
<dbReference type="Pfam" id="PF00078">
    <property type="entry name" value="RVT_1"/>
    <property type="match status" value="1"/>
</dbReference>
<dbReference type="InterPro" id="IPR052560">
    <property type="entry name" value="RdDP_mobile_element"/>
</dbReference>
<dbReference type="InterPro" id="IPR000477">
    <property type="entry name" value="RT_dom"/>
</dbReference>
<comment type="caution">
    <text evidence="2">The sequence shown here is derived from an EMBL/GenBank/DDBJ whole genome shotgun (WGS) entry which is preliminary data.</text>
</comment>
<evidence type="ECO:0000313" key="3">
    <source>
        <dbReference type="Proteomes" id="UP001152888"/>
    </source>
</evidence>
<gene>
    <name evidence="2" type="ORF">ACAOBT_LOCUS37794</name>
</gene>
<proteinExistence type="predicted"/>
<evidence type="ECO:0000313" key="2">
    <source>
        <dbReference type="EMBL" id="CAH2020342.1"/>
    </source>
</evidence>
<dbReference type="PANTHER" id="PTHR36688">
    <property type="entry name" value="ENDO/EXONUCLEASE/PHOSPHATASE DOMAIN-CONTAINING PROTEIN"/>
    <property type="match status" value="1"/>
</dbReference>